<protein>
    <submittedName>
        <fullName evidence="1">(rape) hypothetical protein</fullName>
    </submittedName>
</protein>
<dbReference type="EMBL" id="HG994373">
    <property type="protein sequence ID" value="CAF1740146.1"/>
    <property type="molecule type" value="Genomic_DNA"/>
</dbReference>
<gene>
    <name evidence="1" type="ORF">DARMORV10_C09P32300.1</name>
</gene>
<reference evidence="1" key="1">
    <citation type="submission" date="2021-01" db="EMBL/GenBank/DDBJ databases">
        <authorList>
            <consortium name="Genoscope - CEA"/>
            <person name="William W."/>
        </authorList>
    </citation>
    <scope>NUCLEOTIDE SEQUENCE</scope>
</reference>
<dbReference type="Proteomes" id="UP001295469">
    <property type="component" value="Chromosome C09"/>
</dbReference>
<accession>A0A816J1S7</accession>
<organism evidence="1">
    <name type="scientific">Brassica napus</name>
    <name type="common">Rape</name>
    <dbReference type="NCBI Taxonomy" id="3708"/>
    <lineage>
        <taxon>Eukaryota</taxon>
        <taxon>Viridiplantae</taxon>
        <taxon>Streptophyta</taxon>
        <taxon>Embryophyta</taxon>
        <taxon>Tracheophyta</taxon>
        <taxon>Spermatophyta</taxon>
        <taxon>Magnoliopsida</taxon>
        <taxon>eudicotyledons</taxon>
        <taxon>Gunneridae</taxon>
        <taxon>Pentapetalae</taxon>
        <taxon>rosids</taxon>
        <taxon>malvids</taxon>
        <taxon>Brassicales</taxon>
        <taxon>Brassicaceae</taxon>
        <taxon>Brassiceae</taxon>
        <taxon>Brassica</taxon>
    </lineage>
</organism>
<name>A0A816J1S7_BRANA</name>
<dbReference type="AlphaFoldDB" id="A0A816J1S7"/>
<proteinExistence type="predicted"/>
<feature type="non-terminal residue" evidence="1">
    <location>
        <position position="1"/>
    </location>
</feature>
<evidence type="ECO:0000313" key="1">
    <source>
        <dbReference type="EMBL" id="CAF1740146.1"/>
    </source>
</evidence>
<sequence length="87" mass="9917">MVTVTSRIRYGDTINILHTSPVTSSVTEESIDRPKITQSLRNHKKTIVKTLIEMTIFSSQTLDMFIDQVHMEGVVRTVDLTDFDGYN</sequence>